<dbReference type="AlphaFoldDB" id="A0AAN6N0Y8"/>
<comment type="caution">
    <text evidence="1">The sequence shown here is derived from an EMBL/GenBank/DDBJ whole genome shotgun (WGS) entry which is preliminary data.</text>
</comment>
<sequence>MTGPKDTLAVRADWLEVKKHERVNQIRKMSEKRSREYGYLDESESLQKYIRIEPVYFESVEFEFADKDLNFTATATEKSFAMQCINKPPYPTPPHPISAGAYTGIQLKAVRNSTRSLAWDKVKKLADYFELSVSADDRARLADSKTPTPEGLIEIFRELWQRNFAKQEDAAEDTAATREKAERYLDEWARREYFYREISLLEESRRFHPFAFSDLKAGLEAGDPAALDAYKRGVRTSAEKMKDFISKRSIVRPT</sequence>
<dbReference type="Proteomes" id="UP001303473">
    <property type="component" value="Unassembled WGS sequence"/>
</dbReference>
<organism evidence="1 2">
    <name type="scientific">Diplogelasinospora grovesii</name>
    <dbReference type="NCBI Taxonomy" id="303347"/>
    <lineage>
        <taxon>Eukaryota</taxon>
        <taxon>Fungi</taxon>
        <taxon>Dikarya</taxon>
        <taxon>Ascomycota</taxon>
        <taxon>Pezizomycotina</taxon>
        <taxon>Sordariomycetes</taxon>
        <taxon>Sordariomycetidae</taxon>
        <taxon>Sordariales</taxon>
        <taxon>Diplogelasinosporaceae</taxon>
        <taxon>Diplogelasinospora</taxon>
    </lineage>
</organism>
<protein>
    <submittedName>
        <fullName evidence="1">Uncharacterized protein</fullName>
    </submittedName>
</protein>
<accession>A0AAN6N0Y8</accession>
<evidence type="ECO:0000313" key="1">
    <source>
        <dbReference type="EMBL" id="KAK3936581.1"/>
    </source>
</evidence>
<evidence type="ECO:0000313" key="2">
    <source>
        <dbReference type="Proteomes" id="UP001303473"/>
    </source>
</evidence>
<keyword evidence="2" id="KW-1185">Reference proteome</keyword>
<proteinExistence type="predicted"/>
<name>A0AAN6N0Y8_9PEZI</name>
<dbReference type="EMBL" id="MU853879">
    <property type="protein sequence ID" value="KAK3936581.1"/>
    <property type="molecule type" value="Genomic_DNA"/>
</dbReference>
<reference evidence="2" key="1">
    <citation type="journal article" date="2023" name="Mol. Phylogenet. Evol.">
        <title>Genome-scale phylogeny and comparative genomics of the fungal order Sordariales.</title>
        <authorList>
            <person name="Hensen N."/>
            <person name="Bonometti L."/>
            <person name="Westerberg I."/>
            <person name="Brannstrom I.O."/>
            <person name="Guillou S."/>
            <person name="Cros-Aarteil S."/>
            <person name="Calhoun S."/>
            <person name="Haridas S."/>
            <person name="Kuo A."/>
            <person name="Mondo S."/>
            <person name="Pangilinan J."/>
            <person name="Riley R."/>
            <person name="LaButti K."/>
            <person name="Andreopoulos B."/>
            <person name="Lipzen A."/>
            <person name="Chen C."/>
            <person name="Yan M."/>
            <person name="Daum C."/>
            <person name="Ng V."/>
            <person name="Clum A."/>
            <person name="Steindorff A."/>
            <person name="Ohm R.A."/>
            <person name="Martin F."/>
            <person name="Silar P."/>
            <person name="Natvig D.O."/>
            <person name="Lalanne C."/>
            <person name="Gautier V."/>
            <person name="Ament-Velasquez S.L."/>
            <person name="Kruys A."/>
            <person name="Hutchinson M.I."/>
            <person name="Powell A.J."/>
            <person name="Barry K."/>
            <person name="Miller A.N."/>
            <person name="Grigoriev I.V."/>
            <person name="Debuchy R."/>
            <person name="Gladieux P."/>
            <person name="Hiltunen Thoren M."/>
            <person name="Johannesson H."/>
        </authorList>
    </citation>
    <scope>NUCLEOTIDE SEQUENCE [LARGE SCALE GENOMIC DNA]</scope>
    <source>
        <strain evidence="2">CBS 340.73</strain>
    </source>
</reference>
<gene>
    <name evidence="1" type="ORF">QBC46DRAFT_345491</name>
</gene>